<evidence type="ECO:0000313" key="2">
    <source>
        <dbReference type="Proteomes" id="UP001347796"/>
    </source>
</evidence>
<dbReference type="EMBL" id="JAZGQO010000015">
    <property type="protein sequence ID" value="KAK6169580.1"/>
    <property type="molecule type" value="Genomic_DNA"/>
</dbReference>
<name>A0AAN8J4R3_PATCE</name>
<protein>
    <submittedName>
        <fullName evidence="1">Uncharacterized protein</fullName>
    </submittedName>
</protein>
<comment type="caution">
    <text evidence="1">The sequence shown here is derived from an EMBL/GenBank/DDBJ whole genome shotgun (WGS) entry which is preliminary data.</text>
</comment>
<gene>
    <name evidence="1" type="ORF">SNE40_020606</name>
</gene>
<organism evidence="1 2">
    <name type="scientific">Patella caerulea</name>
    <name type="common">Rayed Mediterranean limpet</name>
    <dbReference type="NCBI Taxonomy" id="87958"/>
    <lineage>
        <taxon>Eukaryota</taxon>
        <taxon>Metazoa</taxon>
        <taxon>Spiralia</taxon>
        <taxon>Lophotrochozoa</taxon>
        <taxon>Mollusca</taxon>
        <taxon>Gastropoda</taxon>
        <taxon>Patellogastropoda</taxon>
        <taxon>Patelloidea</taxon>
        <taxon>Patellidae</taxon>
        <taxon>Patella</taxon>
    </lineage>
</organism>
<keyword evidence="2" id="KW-1185">Reference proteome</keyword>
<accession>A0AAN8J4R3</accession>
<sequence length="131" mass="14986">MDMLEVNIQYCIKERYDNISVVHMVNCFTGNGTPIKKRMLLIIDVVNTEFLVFGKVEICLLLNSNPSFVCKISNSYRSELGLYKMDSDNVAKFRLVLSKELPNPFPLNLFIIGETKLAALKGYPFDQMIHC</sequence>
<proteinExistence type="predicted"/>
<reference evidence="1 2" key="1">
    <citation type="submission" date="2024-01" db="EMBL/GenBank/DDBJ databases">
        <title>The genome of the rayed Mediterranean limpet Patella caerulea (Linnaeus, 1758).</title>
        <authorList>
            <person name="Anh-Thu Weber A."/>
            <person name="Halstead-Nussloch G."/>
        </authorList>
    </citation>
    <scope>NUCLEOTIDE SEQUENCE [LARGE SCALE GENOMIC DNA]</scope>
    <source>
        <strain evidence="1">AATW-2023a</strain>
        <tissue evidence="1">Whole specimen</tissue>
    </source>
</reference>
<dbReference type="AlphaFoldDB" id="A0AAN8J4R3"/>
<evidence type="ECO:0000313" key="1">
    <source>
        <dbReference type="EMBL" id="KAK6169580.1"/>
    </source>
</evidence>
<dbReference type="Proteomes" id="UP001347796">
    <property type="component" value="Unassembled WGS sequence"/>
</dbReference>